<accession>A0AAJ4R772</accession>
<keyword evidence="3" id="KW-1185">Reference proteome</keyword>
<proteinExistence type="predicted"/>
<sequence length="70" mass="8150">MDIYQELLAIENEAIEDVRDGIERYEQATERAAELDEKIERTDDLIDELVYDLYGLTDEEIEIVEQAVGE</sequence>
<evidence type="ECO:0000313" key="2">
    <source>
        <dbReference type="EMBL" id="RNJ25589.1"/>
    </source>
</evidence>
<organism evidence="2 3">
    <name type="scientific">Halosegnis longus</name>
    <dbReference type="NCBI Taxonomy" id="2216012"/>
    <lineage>
        <taxon>Archaea</taxon>
        <taxon>Methanobacteriati</taxon>
        <taxon>Methanobacteriota</taxon>
        <taxon>Stenosarchaea group</taxon>
        <taxon>Halobacteria</taxon>
        <taxon>Halobacteriales</taxon>
        <taxon>Natronomonadaceae</taxon>
        <taxon>Halosegnis</taxon>
    </lineage>
</organism>
<keyword evidence="2" id="KW-0540">Nuclease</keyword>
<reference evidence="2 3" key="1">
    <citation type="submission" date="2018-11" db="EMBL/GenBank/DDBJ databases">
        <title>Genome sequences of Natronomonas sp. CBA1133.</title>
        <authorList>
            <person name="Roh S.W."/>
            <person name="Cha I.-T."/>
        </authorList>
    </citation>
    <scope>NUCLEOTIDE SEQUENCE [LARGE SCALE GENOMIC DNA]</scope>
    <source>
        <strain evidence="2 3">CBA1133</strain>
    </source>
</reference>
<protein>
    <submittedName>
        <fullName evidence="2">Restriction endonuclease</fullName>
    </submittedName>
</protein>
<feature type="coiled-coil region" evidence="1">
    <location>
        <begin position="8"/>
        <end position="45"/>
    </location>
</feature>
<dbReference type="GO" id="GO:0004519">
    <property type="term" value="F:endonuclease activity"/>
    <property type="evidence" value="ECO:0007669"/>
    <property type="project" value="UniProtKB-KW"/>
</dbReference>
<dbReference type="EMBL" id="RJJC01000001">
    <property type="protein sequence ID" value="RNJ25589.1"/>
    <property type="molecule type" value="Genomic_DNA"/>
</dbReference>
<dbReference type="Proteomes" id="UP000270581">
    <property type="component" value="Unassembled WGS sequence"/>
</dbReference>
<keyword evidence="1" id="KW-0175">Coiled coil</keyword>
<name>A0AAJ4R772_9EURY</name>
<evidence type="ECO:0000313" key="3">
    <source>
        <dbReference type="Proteomes" id="UP000270581"/>
    </source>
</evidence>
<comment type="caution">
    <text evidence="2">The sequence shown here is derived from an EMBL/GenBank/DDBJ whole genome shotgun (WGS) entry which is preliminary data.</text>
</comment>
<gene>
    <name evidence="2" type="ORF">Nmn1133_02085</name>
</gene>
<dbReference type="AlphaFoldDB" id="A0AAJ4R772"/>
<evidence type="ECO:0000256" key="1">
    <source>
        <dbReference type="SAM" id="Coils"/>
    </source>
</evidence>
<keyword evidence="2" id="KW-0378">Hydrolase</keyword>
<keyword evidence="2" id="KW-0255">Endonuclease</keyword>